<dbReference type="Proteomes" id="UP000231028">
    <property type="component" value="Unassembled WGS sequence"/>
</dbReference>
<dbReference type="NCBIfam" id="NF037962">
    <property type="entry name" value="arsenic_eff"/>
    <property type="match status" value="1"/>
</dbReference>
<dbReference type="EMBL" id="PFKI01000035">
    <property type="protein sequence ID" value="PIY20358.1"/>
    <property type="molecule type" value="Genomic_DNA"/>
</dbReference>
<feature type="transmembrane region" description="Helical" evidence="1">
    <location>
        <begin position="164"/>
        <end position="186"/>
    </location>
</feature>
<dbReference type="Pfam" id="PF11449">
    <property type="entry name" value="ArsP_2"/>
    <property type="match status" value="1"/>
</dbReference>
<keyword evidence="1" id="KW-0472">Membrane</keyword>
<protein>
    <submittedName>
        <fullName evidence="2">Selenocysteine protein</fullName>
    </submittedName>
</protein>
<name>A0A2M7P4X8_9BACT</name>
<organism evidence="2 3">
    <name type="scientific">Candidatus Desantisbacteria bacterium CG_4_10_14_3_um_filter_40_18</name>
    <dbReference type="NCBI Taxonomy" id="1974544"/>
    <lineage>
        <taxon>Bacteria</taxon>
        <taxon>Candidatus Desantisiibacteriota</taxon>
    </lineage>
</organism>
<dbReference type="AlphaFoldDB" id="A0A2M7P4X8"/>
<evidence type="ECO:0000313" key="2">
    <source>
        <dbReference type="EMBL" id="PIY20358.1"/>
    </source>
</evidence>
<feature type="transmembrane region" description="Helical" evidence="1">
    <location>
        <begin position="253"/>
        <end position="270"/>
    </location>
</feature>
<reference evidence="3" key="1">
    <citation type="submission" date="2017-09" db="EMBL/GenBank/DDBJ databases">
        <title>Depth-based differentiation of microbial function through sediment-hosted aquifers and enrichment of novel symbionts in the deep terrestrial subsurface.</title>
        <authorList>
            <person name="Probst A.J."/>
            <person name="Ladd B."/>
            <person name="Jarett J.K."/>
            <person name="Geller-Mcgrath D.E."/>
            <person name="Sieber C.M.K."/>
            <person name="Emerson J.B."/>
            <person name="Anantharaman K."/>
            <person name="Thomas B.C."/>
            <person name="Malmstrom R."/>
            <person name="Stieglmeier M."/>
            <person name="Klingl A."/>
            <person name="Woyke T."/>
            <person name="Ryan C.M."/>
            <person name="Banfield J.F."/>
        </authorList>
    </citation>
    <scope>NUCLEOTIDE SEQUENCE [LARGE SCALE GENOMIC DNA]</scope>
</reference>
<keyword evidence="1" id="KW-1133">Transmembrane helix</keyword>
<sequence length="339" mass="37656">MENLEQALIITLLVLVMIMLVDYIDVLTRGRLSILMKGGHFRQYIISSAIATTPGCLGAFMNVSFYIHGLLSFGALTGSMIAASGDEAFVMLAMFPGQALTLFGILFILGIVFGWIIDKLAPLLRVKPCLACKLSELHLDDKGCKPLNWKDVWEHLRQISLVRFLLLSIFLIFFLMLIGGVVAAEASTIERGAIIAVILLALFIILTVSEHYLEEHIWNHIIKKHLWRVFLWSFLALVVVDIGLKHWNLESFAQTHMVWIIFIAALVGIIPESGPHLIFVVMFSQGIIPFSVLLTSAIIQDGHGMLPLLSYAPKDAALIKMINIVIGLSCGLILYLMGF</sequence>
<comment type="caution">
    <text evidence="2">The sequence shown here is derived from an EMBL/GenBank/DDBJ whole genome shotgun (WGS) entry which is preliminary data.</text>
</comment>
<accession>A0A2M7P4X8</accession>
<proteinExistence type="predicted"/>
<feature type="transmembrane region" description="Helical" evidence="1">
    <location>
        <begin position="192"/>
        <end position="213"/>
    </location>
</feature>
<keyword evidence="1" id="KW-0812">Transmembrane</keyword>
<dbReference type="InterPro" id="IPR021552">
    <property type="entry name" value="ArsP_2"/>
</dbReference>
<evidence type="ECO:0000313" key="3">
    <source>
        <dbReference type="Proteomes" id="UP000231028"/>
    </source>
</evidence>
<feature type="transmembrane region" description="Helical" evidence="1">
    <location>
        <begin position="277"/>
        <end position="299"/>
    </location>
</feature>
<gene>
    <name evidence="2" type="ORF">COZ13_00935</name>
</gene>
<feature type="transmembrane region" description="Helical" evidence="1">
    <location>
        <begin position="88"/>
        <end position="117"/>
    </location>
</feature>
<feature type="transmembrane region" description="Helical" evidence="1">
    <location>
        <begin position="44"/>
        <end position="68"/>
    </location>
</feature>
<evidence type="ECO:0000256" key="1">
    <source>
        <dbReference type="SAM" id="Phobius"/>
    </source>
</evidence>
<feature type="transmembrane region" description="Helical" evidence="1">
    <location>
        <begin position="225"/>
        <end position="247"/>
    </location>
</feature>
<feature type="transmembrane region" description="Helical" evidence="1">
    <location>
        <begin position="319"/>
        <end position="337"/>
    </location>
</feature>
<feature type="transmembrane region" description="Helical" evidence="1">
    <location>
        <begin position="6"/>
        <end position="24"/>
    </location>
</feature>